<sequence>MPLIRLFLDVALFNKGPRDVPASIFLLGLVAATNLAVALALALLDVDWLEGIAQSLVGIGLLAGFLWIVLVLAHQTPRYLQTFTAALGCDTLISALALPLLVWSRWSGESRELVLTVVTLLLLWQIAIIGHVLRQALSSSYALGLGLALAYMAGSVELMDLLFSNPG</sequence>
<proteinExistence type="predicted"/>
<dbReference type="STRING" id="1760988.SAMN02949497_3382"/>
<name>A0A1Y6D568_9GAMM</name>
<dbReference type="AlphaFoldDB" id="A0A1Y6D568"/>
<gene>
    <name evidence="2" type="ORF">SAMN02949497_3382</name>
</gene>
<dbReference type="EMBL" id="FXAM01000001">
    <property type="protein sequence ID" value="SMF96003.1"/>
    <property type="molecule type" value="Genomic_DNA"/>
</dbReference>
<organism evidence="2 3">
    <name type="scientific">Methylomagnum ishizawai</name>
    <dbReference type="NCBI Taxonomy" id="1760988"/>
    <lineage>
        <taxon>Bacteria</taxon>
        <taxon>Pseudomonadati</taxon>
        <taxon>Pseudomonadota</taxon>
        <taxon>Gammaproteobacteria</taxon>
        <taxon>Methylococcales</taxon>
        <taxon>Methylococcaceae</taxon>
        <taxon>Methylomagnum</taxon>
    </lineage>
</organism>
<evidence type="ECO:0008006" key="4">
    <source>
        <dbReference type="Google" id="ProtNLM"/>
    </source>
</evidence>
<feature type="transmembrane region" description="Helical" evidence="1">
    <location>
        <begin position="139"/>
        <end position="163"/>
    </location>
</feature>
<keyword evidence="1" id="KW-0812">Transmembrane</keyword>
<feature type="transmembrane region" description="Helical" evidence="1">
    <location>
        <begin position="113"/>
        <end position="133"/>
    </location>
</feature>
<dbReference type="RefSeq" id="WP_125468986.1">
    <property type="nucleotide sequence ID" value="NZ_FXAM01000001.1"/>
</dbReference>
<feature type="transmembrane region" description="Helical" evidence="1">
    <location>
        <begin position="20"/>
        <end position="44"/>
    </location>
</feature>
<feature type="transmembrane region" description="Helical" evidence="1">
    <location>
        <begin position="56"/>
        <end position="73"/>
    </location>
</feature>
<keyword evidence="1" id="KW-0472">Membrane</keyword>
<protein>
    <recommendedName>
        <fullName evidence="4">Yip1 domain-containing protein</fullName>
    </recommendedName>
</protein>
<feature type="transmembrane region" description="Helical" evidence="1">
    <location>
        <begin position="79"/>
        <end position="101"/>
    </location>
</feature>
<keyword evidence="1" id="KW-1133">Transmembrane helix</keyword>
<reference evidence="2 3" key="1">
    <citation type="submission" date="2016-12" db="EMBL/GenBank/DDBJ databases">
        <authorList>
            <person name="Song W.-J."/>
            <person name="Kurnit D.M."/>
        </authorList>
    </citation>
    <scope>NUCLEOTIDE SEQUENCE [LARGE SCALE GENOMIC DNA]</scope>
    <source>
        <strain evidence="2 3">175</strain>
    </source>
</reference>
<evidence type="ECO:0000313" key="2">
    <source>
        <dbReference type="EMBL" id="SMF96003.1"/>
    </source>
</evidence>
<dbReference type="OrthoDB" id="6717649at2"/>
<evidence type="ECO:0000313" key="3">
    <source>
        <dbReference type="Proteomes" id="UP000192923"/>
    </source>
</evidence>
<evidence type="ECO:0000256" key="1">
    <source>
        <dbReference type="SAM" id="Phobius"/>
    </source>
</evidence>
<accession>A0A1Y6D568</accession>
<keyword evidence="3" id="KW-1185">Reference proteome</keyword>
<dbReference type="Proteomes" id="UP000192923">
    <property type="component" value="Unassembled WGS sequence"/>
</dbReference>